<dbReference type="InterPro" id="IPR001431">
    <property type="entry name" value="Pept_M16_Zn_BS"/>
</dbReference>
<dbReference type="Pfam" id="PF00675">
    <property type="entry name" value="Peptidase_M16"/>
    <property type="match status" value="1"/>
</dbReference>
<dbReference type="GO" id="GO:0005759">
    <property type="term" value="C:mitochondrial matrix"/>
    <property type="evidence" value="ECO:0007669"/>
    <property type="project" value="UniProtKB-SubCell"/>
</dbReference>
<dbReference type="InterPro" id="IPR011765">
    <property type="entry name" value="Pept_M16_N"/>
</dbReference>
<evidence type="ECO:0000256" key="2">
    <source>
        <dbReference type="ARBA" id="ARBA00004305"/>
    </source>
</evidence>
<keyword evidence="6" id="KW-0496">Mitochondrion</keyword>
<dbReference type="OrthoDB" id="277191at2759"/>
<evidence type="ECO:0000256" key="8">
    <source>
        <dbReference type="ARBA" id="ARBA00032315"/>
    </source>
</evidence>
<dbReference type="FunFam" id="3.30.830.10:FF:000014">
    <property type="entry name" value="Mitochondrial-processing peptidase alpha subunit, mitochondrial"/>
    <property type="match status" value="1"/>
</dbReference>
<dbReference type="GO" id="GO:0004222">
    <property type="term" value="F:metalloendopeptidase activity"/>
    <property type="evidence" value="ECO:0007669"/>
    <property type="project" value="InterPro"/>
</dbReference>
<dbReference type="InterPro" id="IPR007863">
    <property type="entry name" value="Peptidase_M16_C"/>
</dbReference>
<feature type="compositionally biased region" description="Low complexity" evidence="10">
    <location>
        <begin position="42"/>
        <end position="51"/>
    </location>
</feature>
<evidence type="ECO:0000256" key="6">
    <source>
        <dbReference type="ARBA" id="ARBA00023128"/>
    </source>
</evidence>
<feature type="domain" description="Peptidase M16 N-terminal" evidence="11">
    <location>
        <begin position="129"/>
        <end position="278"/>
    </location>
</feature>
<evidence type="ECO:0000259" key="12">
    <source>
        <dbReference type="Pfam" id="PF05193"/>
    </source>
</evidence>
<keyword evidence="14" id="KW-1185">Reference proteome</keyword>
<evidence type="ECO:0000256" key="7">
    <source>
        <dbReference type="ARBA" id="ARBA00030006"/>
    </source>
</evidence>
<evidence type="ECO:0000256" key="1">
    <source>
        <dbReference type="ARBA" id="ARBA00002123"/>
    </source>
</evidence>
<dbReference type="PROSITE" id="PS00143">
    <property type="entry name" value="INSULINASE"/>
    <property type="match status" value="1"/>
</dbReference>
<dbReference type="EMBL" id="CAJVCH010030496">
    <property type="protein sequence ID" value="CAG7709737.1"/>
    <property type="molecule type" value="Genomic_DNA"/>
</dbReference>
<evidence type="ECO:0000256" key="10">
    <source>
        <dbReference type="SAM" id="MobiDB-lite"/>
    </source>
</evidence>
<evidence type="ECO:0000256" key="4">
    <source>
        <dbReference type="ARBA" id="ARBA00016741"/>
    </source>
</evidence>
<name>A0A8J2JVB9_9HEXA</name>
<organism evidence="13 14">
    <name type="scientific">Allacma fusca</name>
    <dbReference type="NCBI Taxonomy" id="39272"/>
    <lineage>
        <taxon>Eukaryota</taxon>
        <taxon>Metazoa</taxon>
        <taxon>Ecdysozoa</taxon>
        <taxon>Arthropoda</taxon>
        <taxon>Hexapoda</taxon>
        <taxon>Collembola</taxon>
        <taxon>Symphypleona</taxon>
        <taxon>Sminthuridae</taxon>
        <taxon>Allacma</taxon>
    </lineage>
</organism>
<evidence type="ECO:0000259" key="11">
    <source>
        <dbReference type="Pfam" id="PF00675"/>
    </source>
</evidence>
<proteinExistence type="inferred from homology"/>
<accession>A0A8J2JVB9</accession>
<feature type="region of interest" description="Disordered" evidence="10">
    <location>
        <begin position="42"/>
        <end position="74"/>
    </location>
</feature>
<feature type="domain" description="Peptidase M16 C-terminal" evidence="12">
    <location>
        <begin position="285"/>
        <end position="488"/>
    </location>
</feature>
<evidence type="ECO:0000256" key="9">
    <source>
        <dbReference type="RuleBase" id="RU004447"/>
    </source>
</evidence>
<dbReference type="InterPro" id="IPR050361">
    <property type="entry name" value="MPP/UQCRC_Complex"/>
</dbReference>
<comment type="caution">
    <text evidence="13">The sequence shown here is derived from an EMBL/GenBank/DDBJ whole genome shotgun (WGS) entry which is preliminary data.</text>
</comment>
<evidence type="ECO:0000313" key="13">
    <source>
        <dbReference type="EMBL" id="CAG7709737.1"/>
    </source>
</evidence>
<protein>
    <recommendedName>
        <fullName evidence="4">Mitochondrial-processing peptidase subunit alpha</fullName>
    </recommendedName>
    <alternativeName>
        <fullName evidence="7">Alpha-MPP</fullName>
    </alternativeName>
    <alternativeName>
        <fullName evidence="8">Inactive zinc metalloprotease alpha</fullName>
    </alternativeName>
</protein>
<dbReference type="GO" id="GO:0006627">
    <property type="term" value="P:protein processing involved in protein targeting to mitochondrion"/>
    <property type="evidence" value="ECO:0007669"/>
    <property type="project" value="TreeGrafter"/>
</dbReference>
<feature type="compositionally biased region" description="Polar residues" evidence="10">
    <location>
        <begin position="52"/>
        <end position="69"/>
    </location>
</feature>
<comment type="subcellular location">
    <subcellularLocation>
        <location evidence="2">Mitochondrion matrix</location>
    </subcellularLocation>
</comment>
<dbReference type="Pfam" id="PF05193">
    <property type="entry name" value="Peptidase_M16_C"/>
    <property type="match status" value="1"/>
</dbReference>
<evidence type="ECO:0000256" key="5">
    <source>
        <dbReference type="ARBA" id="ARBA00022946"/>
    </source>
</evidence>
<sequence length="588" mass="64975">MSCSMVLLEFSGYTRMFQLVKPSRFDRRSVANIRILLGRQSSSFGNSGSSGENKTPGSQVPKSSASTATHPKPVEGLEGQRVVLPFKERSRGRQIPLDVPFPGVSKVDYQSVERSSVETQVTTLESGIRVATQPRYGKFCTVGVVVGAGSRYEANFPTGVSHIIEKLGFMSSRKYPTRESIFSELEKNSAICDCQTSRDATLYAISTEVAGAANIVKMLSNIVHEPLITEDELNAAKMAASFEVEDLKMRPEQEGVLLEMIHAAAWRDNTLGFPRHCPTENLEVITRDHLLHFMKLHYSPERMVVAGVGIDHQELIDITKAYFSSAEATWNTENLTVNQPTKTDSSVAKYSGGILKEERDFGIFNAGPLPVPDLAHIALGFESIPHHDPDFIASCVLNLLMGGGGSFSAGGPGKGMYSRLYTNVLNQYHWIYNATAYHNSYNDSGLFSIYASSPPHMLRRLVTVLIKELLGMKDPVKKDEFQRAKVQLKSMLLMNLESRPVVFEDIGRQILANGFYKTPVEYINLIDKVREEDVERVARRILESKPSFAALGNLADLPTIEDVTADLAHSTSKVGGSSNSSRFNFFQG</sequence>
<gene>
    <name evidence="13" type="ORF">AFUS01_LOCUS4840</name>
</gene>
<dbReference type="PANTHER" id="PTHR11851:SF49">
    <property type="entry name" value="MITOCHONDRIAL-PROCESSING PEPTIDASE SUBUNIT ALPHA"/>
    <property type="match status" value="1"/>
</dbReference>
<dbReference type="AlphaFoldDB" id="A0A8J2JVB9"/>
<evidence type="ECO:0000256" key="3">
    <source>
        <dbReference type="ARBA" id="ARBA00007261"/>
    </source>
</evidence>
<reference evidence="13" key="1">
    <citation type="submission" date="2021-06" db="EMBL/GenBank/DDBJ databases">
        <authorList>
            <person name="Hodson N. C."/>
            <person name="Mongue J. A."/>
            <person name="Jaron S. K."/>
        </authorList>
    </citation>
    <scope>NUCLEOTIDE SEQUENCE</scope>
</reference>
<comment type="function">
    <text evidence="1">Substrate recognition and binding subunit of the essential mitochondrial processing protease (MPP), which cleaves the mitochondrial sequence off newly imported precursors proteins.</text>
</comment>
<dbReference type="Proteomes" id="UP000708208">
    <property type="component" value="Unassembled WGS sequence"/>
</dbReference>
<comment type="similarity">
    <text evidence="3 9">Belongs to the peptidase M16 family.</text>
</comment>
<evidence type="ECO:0000313" key="14">
    <source>
        <dbReference type="Proteomes" id="UP000708208"/>
    </source>
</evidence>
<dbReference type="PANTHER" id="PTHR11851">
    <property type="entry name" value="METALLOPROTEASE"/>
    <property type="match status" value="1"/>
</dbReference>
<keyword evidence="5" id="KW-0809">Transit peptide</keyword>